<protein>
    <submittedName>
        <fullName evidence="1">Uncharacterized protein</fullName>
    </submittedName>
</protein>
<dbReference type="EMBL" id="UFSX01000001">
    <property type="protein sequence ID" value="SUV29255.1"/>
    <property type="molecule type" value="Genomic_DNA"/>
</dbReference>
<sequence>MIPITHPRCKLKGEMGKGFAGRIVSHLLIDIERFGKYIQATCQILVKFEYVNLYSNLSFPVLPLTTWSHTKSEKMGCKPIAVLW</sequence>
<accession>A0A380YK83</accession>
<dbReference type="STRING" id="483216.BACEGG_02609"/>
<evidence type="ECO:0000313" key="1">
    <source>
        <dbReference type="EMBL" id="SUV29255.1"/>
    </source>
</evidence>
<dbReference type="AlphaFoldDB" id="A0A380YK83"/>
<organism evidence="1 2">
    <name type="scientific">Bacteroides eggerthii</name>
    <dbReference type="NCBI Taxonomy" id="28111"/>
    <lineage>
        <taxon>Bacteria</taxon>
        <taxon>Pseudomonadati</taxon>
        <taxon>Bacteroidota</taxon>
        <taxon>Bacteroidia</taxon>
        <taxon>Bacteroidales</taxon>
        <taxon>Bacteroidaceae</taxon>
        <taxon>Bacteroides</taxon>
    </lineage>
</organism>
<proteinExistence type="predicted"/>
<reference evidence="1 2" key="1">
    <citation type="submission" date="2018-06" db="EMBL/GenBank/DDBJ databases">
        <authorList>
            <consortium name="Pathogen Informatics"/>
            <person name="Doyle S."/>
        </authorList>
    </citation>
    <scope>NUCLEOTIDE SEQUENCE [LARGE SCALE GENOMIC DNA]</scope>
    <source>
        <strain evidence="1 2">NCTC11155</strain>
    </source>
</reference>
<name>A0A380YK83_9BACE</name>
<dbReference type="Proteomes" id="UP000254424">
    <property type="component" value="Unassembled WGS sequence"/>
</dbReference>
<gene>
    <name evidence="1" type="ORF">NCTC11155_01229</name>
</gene>
<evidence type="ECO:0000313" key="2">
    <source>
        <dbReference type="Proteomes" id="UP000254424"/>
    </source>
</evidence>